<keyword evidence="2" id="KW-1185">Reference proteome</keyword>
<gene>
    <name evidence="1" type="ORF">GCM10022210_21240</name>
</gene>
<dbReference type="Proteomes" id="UP001500742">
    <property type="component" value="Unassembled WGS sequence"/>
</dbReference>
<dbReference type="RefSeq" id="WP_259091644.1">
    <property type="nucleotide sequence ID" value="NZ_BAAAZC010000015.1"/>
</dbReference>
<sequence>MANIQFNYLYRDGGNYKKYGSVVLANPTGLGLAELTALIRSNLIDQTWFYVAHAGIPDLTPNTFNPETDPTWHEFESIGLTAAPVSMKMDVLGFVELLEIEI</sequence>
<dbReference type="EMBL" id="BAAAZC010000015">
    <property type="protein sequence ID" value="GAA3971579.1"/>
    <property type="molecule type" value="Genomic_DNA"/>
</dbReference>
<evidence type="ECO:0000313" key="1">
    <source>
        <dbReference type="EMBL" id="GAA3971579.1"/>
    </source>
</evidence>
<proteinExistence type="predicted"/>
<organism evidence="1 2">
    <name type="scientific">Mucilaginibacter dorajii</name>
    <dbReference type="NCBI Taxonomy" id="692994"/>
    <lineage>
        <taxon>Bacteria</taxon>
        <taxon>Pseudomonadati</taxon>
        <taxon>Bacteroidota</taxon>
        <taxon>Sphingobacteriia</taxon>
        <taxon>Sphingobacteriales</taxon>
        <taxon>Sphingobacteriaceae</taxon>
        <taxon>Mucilaginibacter</taxon>
    </lineage>
</organism>
<accession>A0ABP7PUT5</accession>
<protein>
    <submittedName>
        <fullName evidence="1">Uncharacterized protein</fullName>
    </submittedName>
</protein>
<name>A0ABP7PUT5_9SPHI</name>
<comment type="caution">
    <text evidence="1">The sequence shown here is derived from an EMBL/GenBank/DDBJ whole genome shotgun (WGS) entry which is preliminary data.</text>
</comment>
<evidence type="ECO:0000313" key="2">
    <source>
        <dbReference type="Proteomes" id="UP001500742"/>
    </source>
</evidence>
<reference evidence="2" key="1">
    <citation type="journal article" date="2019" name="Int. J. Syst. Evol. Microbiol.">
        <title>The Global Catalogue of Microorganisms (GCM) 10K type strain sequencing project: providing services to taxonomists for standard genome sequencing and annotation.</title>
        <authorList>
            <consortium name="The Broad Institute Genomics Platform"/>
            <consortium name="The Broad Institute Genome Sequencing Center for Infectious Disease"/>
            <person name="Wu L."/>
            <person name="Ma J."/>
        </authorList>
    </citation>
    <scope>NUCLEOTIDE SEQUENCE [LARGE SCALE GENOMIC DNA]</scope>
    <source>
        <strain evidence="2">JCM 16601</strain>
    </source>
</reference>